<evidence type="ECO:0000259" key="3">
    <source>
        <dbReference type="PROSITE" id="PS51782"/>
    </source>
</evidence>
<evidence type="ECO:0000313" key="4">
    <source>
        <dbReference type="EMBL" id="ADP32809.1"/>
    </source>
</evidence>
<sequence>MTKMSRVERRKARNLYEQQKDVFEEEHVDQQDETLPSRQSVKDQRKKKQEKAKTKTPLFTVLAVLFVFVPIIVFVSLLYFTKSDPFNPNKDYEDVFIDSSQSKYESLPKAAKQQETEDTVALQDSAKKTKDQETDKKTEDLESSVSKKEQAKGNKPSESKKEQAEDNKPSENKKEPTEEKESSIHKKVDTKANEKSESKASAAAAPEETKTVQKDTQQAQAKEDATRVVKHTVKKKETLYRISMKYYKSRAGEDKIRNYNNLNGNEVYTGQVLNIPLTN</sequence>
<dbReference type="SUPFAM" id="SSF54106">
    <property type="entry name" value="LysM domain"/>
    <property type="match status" value="1"/>
</dbReference>
<dbReference type="Gene3D" id="3.10.350.10">
    <property type="entry name" value="LysM domain"/>
    <property type="match status" value="1"/>
</dbReference>
<protein>
    <recommendedName>
        <fullName evidence="3">LysM domain-containing protein</fullName>
    </recommendedName>
</protein>
<reference evidence="4 5" key="1">
    <citation type="journal article" date="2011" name="Front. Microbiol.">
        <title>Genomic signatures of strain selection and enhancement in Bacillus atrophaeus var. globigii, a historical biowarfare simulant.</title>
        <authorList>
            <person name="Gibbons H.S."/>
            <person name="Broomall S.M."/>
            <person name="McNew L.A."/>
            <person name="Daligault H."/>
            <person name="Chapman C."/>
            <person name="Bruce D."/>
            <person name="Karavis M."/>
            <person name="Krepps M."/>
            <person name="McGregor P.A."/>
            <person name="Hong C."/>
            <person name="Park K.H."/>
            <person name="Akmal A."/>
            <person name="Feldman A."/>
            <person name="Lin J.S."/>
            <person name="Chang W.E."/>
            <person name="Higgs B.W."/>
            <person name="Demirev P."/>
            <person name="Lindquist J."/>
            <person name="Liem A."/>
            <person name="Fochler E."/>
            <person name="Read T.D."/>
            <person name="Tapia R."/>
            <person name="Johnson S."/>
            <person name="Bishop-Lilly K.A."/>
            <person name="Detter C."/>
            <person name="Han C."/>
            <person name="Sozhamannan S."/>
            <person name="Rosenzweig C.N."/>
            <person name="Skowronski E.W."/>
        </authorList>
    </citation>
    <scope>NUCLEOTIDE SEQUENCE [LARGE SCALE GENOMIC DNA]</scope>
    <source>
        <strain evidence="4 5">1942</strain>
    </source>
</reference>
<dbReference type="Proteomes" id="UP000006867">
    <property type="component" value="Chromosome"/>
</dbReference>
<evidence type="ECO:0000313" key="5">
    <source>
        <dbReference type="Proteomes" id="UP000006867"/>
    </source>
</evidence>
<keyword evidence="2" id="KW-1133">Transmembrane helix</keyword>
<dbReference type="SMART" id="SM00257">
    <property type="entry name" value="LysM"/>
    <property type="match status" value="1"/>
</dbReference>
<feature type="transmembrane region" description="Helical" evidence="2">
    <location>
        <begin position="56"/>
        <end position="80"/>
    </location>
</feature>
<accession>A0ABM5LY58</accession>
<evidence type="ECO:0000256" key="2">
    <source>
        <dbReference type="SAM" id="Phobius"/>
    </source>
</evidence>
<dbReference type="PROSITE" id="PS51782">
    <property type="entry name" value="LYSM"/>
    <property type="match status" value="1"/>
</dbReference>
<dbReference type="CDD" id="cd00118">
    <property type="entry name" value="LysM"/>
    <property type="match status" value="1"/>
</dbReference>
<feature type="domain" description="LysM" evidence="3">
    <location>
        <begin position="229"/>
        <end position="275"/>
    </location>
</feature>
<feature type="compositionally biased region" description="Basic and acidic residues" evidence="1">
    <location>
        <begin position="125"/>
        <end position="198"/>
    </location>
</feature>
<dbReference type="EMBL" id="CP002207">
    <property type="protein sequence ID" value="ADP32809.1"/>
    <property type="molecule type" value="Genomic_DNA"/>
</dbReference>
<feature type="region of interest" description="Disordered" evidence="1">
    <location>
        <begin position="107"/>
        <end position="228"/>
    </location>
</feature>
<proteinExistence type="predicted"/>
<dbReference type="InterPro" id="IPR018392">
    <property type="entry name" value="LysM"/>
</dbReference>
<dbReference type="Pfam" id="PF01476">
    <property type="entry name" value="LysM"/>
    <property type="match status" value="1"/>
</dbReference>
<dbReference type="RefSeq" id="WP_004429718.1">
    <property type="nucleotide sequence ID" value="NC_014639.1"/>
</dbReference>
<keyword evidence="2" id="KW-0812">Transmembrane</keyword>
<name>A0ABM5LY58_BACA1</name>
<evidence type="ECO:0000256" key="1">
    <source>
        <dbReference type="SAM" id="MobiDB-lite"/>
    </source>
</evidence>
<gene>
    <name evidence="4" type="ordered locus">BATR1942_09380</name>
</gene>
<feature type="region of interest" description="Disordered" evidence="1">
    <location>
        <begin position="22"/>
        <end position="52"/>
    </location>
</feature>
<keyword evidence="2" id="KW-0472">Membrane</keyword>
<organism evidence="4 5">
    <name type="scientific">Bacillus atrophaeus (strain 1942)</name>
    <dbReference type="NCBI Taxonomy" id="720555"/>
    <lineage>
        <taxon>Bacteria</taxon>
        <taxon>Bacillati</taxon>
        <taxon>Bacillota</taxon>
        <taxon>Bacilli</taxon>
        <taxon>Bacillales</taxon>
        <taxon>Bacillaceae</taxon>
        <taxon>Bacillus</taxon>
    </lineage>
</organism>
<keyword evidence="5" id="KW-1185">Reference proteome</keyword>
<dbReference type="InterPro" id="IPR036779">
    <property type="entry name" value="LysM_dom_sf"/>
</dbReference>